<evidence type="ECO:0000256" key="2">
    <source>
        <dbReference type="ARBA" id="ARBA00022741"/>
    </source>
</evidence>
<feature type="non-terminal residue" evidence="5">
    <location>
        <position position="1"/>
    </location>
</feature>
<keyword evidence="6" id="KW-1185">Reference proteome</keyword>
<dbReference type="SMART" id="SM00851">
    <property type="entry name" value="MGS"/>
    <property type="match status" value="1"/>
</dbReference>
<gene>
    <name evidence="5" type="ORF">NZ47_09620</name>
</gene>
<dbReference type="Pfam" id="PF02142">
    <property type="entry name" value="MGS"/>
    <property type="match status" value="1"/>
</dbReference>
<dbReference type="GO" id="GO:0005737">
    <property type="term" value="C:cytoplasm"/>
    <property type="evidence" value="ECO:0007669"/>
    <property type="project" value="TreeGrafter"/>
</dbReference>
<evidence type="ECO:0000259" key="4">
    <source>
        <dbReference type="PROSITE" id="PS51855"/>
    </source>
</evidence>
<keyword evidence="2" id="KW-0547">Nucleotide-binding</keyword>
<dbReference type="Proteomes" id="UP000030993">
    <property type="component" value="Unassembled WGS sequence"/>
</dbReference>
<proteinExistence type="predicted"/>
<dbReference type="CDD" id="cd01424">
    <property type="entry name" value="MGS_CPS_II"/>
    <property type="match status" value="1"/>
</dbReference>
<evidence type="ECO:0000313" key="5">
    <source>
        <dbReference type="EMBL" id="KHM51629.1"/>
    </source>
</evidence>
<evidence type="ECO:0000256" key="1">
    <source>
        <dbReference type="ARBA" id="ARBA00022598"/>
    </source>
</evidence>
<dbReference type="AlphaFoldDB" id="A0A0B2JVG2"/>
<dbReference type="InterPro" id="IPR036914">
    <property type="entry name" value="MGS-like_dom_sf"/>
</dbReference>
<dbReference type="GO" id="GO:0016874">
    <property type="term" value="F:ligase activity"/>
    <property type="evidence" value="ECO:0007669"/>
    <property type="project" value="UniProtKB-KW"/>
</dbReference>
<dbReference type="GO" id="GO:0005524">
    <property type="term" value="F:ATP binding"/>
    <property type="evidence" value="ECO:0007669"/>
    <property type="project" value="UniProtKB-KW"/>
</dbReference>
<feature type="domain" description="MGS-like" evidence="4">
    <location>
        <begin position="1"/>
        <end position="132"/>
    </location>
</feature>
<dbReference type="PROSITE" id="PS51855">
    <property type="entry name" value="MGS"/>
    <property type="match status" value="1"/>
</dbReference>
<accession>A0A0B2JVG2</accession>
<dbReference type="SUPFAM" id="SSF52335">
    <property type="entry name" value="Methylglyoxal synthase-like"/>
    <property type="match status" value="1"/>
</dbReference>
<protein>
    <recommendedName>
        <fullName evidence="4">MGS-like domain-containing protein</fullName>
    </recommendedName>
</protein>
<reference evidence="5 6" key="1">
    <citation type="journal article" date="2013" name="PLoS ONE">
        <title>Identification and characterization of three novel lipases belonging to families II and V from Anaerovibrio lipolyticus 5ST.</title>
        <authorList>
            <person name="Prive F."/>
            <person name="Kaderbhai N.N."/>
            <person name="Girdwood S."/>
            <person name="Worgan H.J."/>
            <person name="Pinloche E."/>
            <person name="Scollan N.D."/>
            <person name="Huws S.A."/>
            <person name="Newbold C.J."/>
        </authorList>
    </citation>
    <scope>NUCLEOTIDE SEQUENCE [LARGE SCALE GENOMIC DNA]</scope>
    <source>
        <strain evidence="5 6">5S</strain>
    </source>
</reference>
<dbReference type="InterPro" id="IPR011607">
    <property type="entry name" value="MGS-like_dom"/>
</dbReference>
<evidence type="ECO:0000313" key="6">
    <source>
        <dbReference type="Proteomes" id="UP000030993"/>
    </source>
</evidence>
<comment type="caution">
    <text evidence="5">The sequence shown here is derived from an EMBL/GenBank/DDBJ whole genome shotgun (WGS) entry which is preliminary data.</text>
</comment>
<sequence>NKDKDEMKQLAKAFSELGFKLVATAGSAKAIKSMGIDVEVVGKMHERSVDIIQQIKKGRIHMVINTMTQNQGKSVVHDGFKIRRATVEHAIPCLTSLDTAWEVLNVLEFMRERRLVYSLAIQDYVGGGYDLA</sequence>
<keyword evidence="3" id="KW-0067">ATP-binding</keyword>
<dbReference type="PANTHER" id="PTHR11405">
    <property type="entry name" value="CARBAMOYLTRANSFERASE FAMILY MEMBER"/>
    <property type="match status" value="1"/>
</dbReference>
<keyword evidence="1" id="KW-0436">Ligase</keyword>
<name>A0A0B2JVG2_9FIRM</name>
<dbReference type="EMBL" id="JSCE01000183">
    <property type="protein sequence ID" value="KHM51629.1"/>
    <property type="molecule type" value="Genomic_DNA"/>
</dbReference>
<dbReference type="STRING" id="82374.NZ47_09620"/>
<dbReference type="Gene3D" id="3.40.50.1380">
    <property type="entry name" value="Methylglyoxal synthase-like domain"/>
    <property type="match status" value="1"/>
</dbReference>
<organism evidence="5 6">
    <name type="scientific">Anaerovibrio lipolyticus</name>
    <dbReference type="NCBI Taxonomy" id="82374"/>
    <lineage>
        <taxon>Bacteria</taxon>
        <taxon>Bacillati</taxon>
        <taxon>Bacillota</taxon>
        <taxon>Negativicutes</taxon>
        <taxon>Selenomonadales</taxon>
        <taxon>Selenomonadaceae</taxon>
        <taxon>Anaerovibrio</taxon>
    </lineage>
</organism>
<dbReference type="InterPro" id="IPR033937">
    <property type="entry name" value="MGS_CPS_CarB"/>
</dbReference>
<evidence type="ECO:0000256" key="3">
    <source>
        <dbReference type="ARBA" id="ARBA00022840"/>
    </source>
</evidence>